<proteinExistence type="inferred from homology"/>
<dbReference type="InterPro" id="IPR027470">
    <property type="entry name" value="Cation_efflux_CTD"/>
</dbReference>
<sequence>MTDFLVRIFVKDYKNTEDTHVRTRYGLMASVVGICCNVLLFTAKLLMGLLINSISVMADAFNNLSDAASSIIGFIGVKMAGKPADEEHPFGHGRVEYIAAFIVAFLVIQVGFSLFKTSVDKILHPEEMSFHTISVFILILSVLVKLWMALFNRTLGNRIQSAVMKATAADSMGDVITTSSTILSVVIYGIWGLNIDGIVGVVVSVIVMWAGIRIAKDTLTPLIGEPIDPKLYHEITEFVEAYEGIVGSHDLIVHNYGPTRSMASIHAEVPNDVNVEVSHEVIDRIEREALKKFGIFLVIHMDPVETRDSKVIEFGSMVKNVIQQTDERVTFHDFRMIEGKDQINLIFDLVVPREYDRKKREWLKEEITKKVTEIDKRCCLVITAESGFGVEK</sequence>
<keyword evidence="4 7" id="KW-0812">Transmembrane</keyword>
<comment type="caution">
    <text evidence="11">The sequence shown here is derived from an EMBL/GenBank/DDBJ whole genome shotgun (WGS) entry which is preliminary data.</text>
</comment>
<dbReference type="GO" id="GO:0016020">
    <property type="term" value="C:membrane"/>
    <property type="evidence" value="ECO:0007669"/>
    <property type="project" value="UniProtKB-SubCell"/>
</dbReference>
<evidence type="ECO:0000256" key="2">
    <source>
        <dbReference type="ARBA" id="ARBA00008114"/>
    </source>
</evidence>
<dbReference type="OrthoDB" id="9806522at2"/>
<evidence type="ECO:0000256" key="5">
    <source>
        <dbReference type="ARBA" id="ARBA00022989"/>
    </source>
</evidence>
<reference evidence="10 13" key="2">
    <citation type="journal article" date="2024" name="Int. J. Syst. Evol. Microbiol.">
        <title>Lacrimispora brassicae sp. nov. isolated from fermented cabbage, and proposal of Clostridium indicum Gundawar et al. 2019 and Clostridium methoxybenzovorans Mechichi et al. 1999 as heterotypic synonyms of Lacrimispora amygdalina (Parshina et al. 2003) Haas and Blanchard 2020 and Lacrimispora indolis (McClung and McCoy 1957) Haas and Blanchard 2020, respectively.</title>
        <authorList>
            <person name="Kobayashi H."/>
            <person name="Tanizawa Y."/>
            <person name="Sakamoto M."/>
            <person name="Ohkuma M."/>
            <person name="Tohno M."/>
        </authorList>
    </citation>
    <scope>NUCLEOTIDE SEQUENCE [LARGE SCALE GENOMIC DNA]</scope>
    <source>
        <strain evidence="10 13">DSM 12857</strain>
    </source>
</reference>
<keyword evidence="3" id="KW-0813">Transport</keyword>
<dbReference type="SUPFAM" id="SSF161111">
    <property type="entry name" value="Cation efflux protein transmembrane domain-like"/>
    <property type="match status" value="1"/>
</dbReference>
<keyword evidence="13" id="KW-1185">Reference proteome</keyword>
<evidence type="ECO:0000256" key="6">
    <source>
        <dbReference type="ARBA" id="ARBA00023136"/>
    </source>
</evidence>
<dbReference type="InterPro" id="IPR058533">
    <property type="entry name" value="Cation_efflux_TM"/>
</dbReference>
<keyword evidence="5 7" id="KW-1133">Transmembrane helix</keyword>
<evidence type="ECO:0000313" key="12">
    <source>
        <dbReference type="Proteomes" id="UP000260680"/>
    </source>
</evidence>
<evidence type="ECO:0000259" key="9">
    <source>
        <dbReference type="Pfam" id="PF16916"/>
    </source>
</evidence>
<dbReference type="PANTHER" id="PTHR43840:SF50">
    <property type="entry name" value="MANGANESE EFFLUX SYSTEM PROTEIN MNES"/>
    <property type="match status" value="1"/>
</dbReference>
<dbReference type="InterPro" id="IPR002524">
    <property type="entry name" value="Cation_efflux"/>
</dbReference>
<keyword evidence="6 7" id="KW-0472">Membrane</keyword>
<dbReference type="EMBL" id="QOHO01000089">
    <property type="protein sequence ID" value="RFZ76357.1"/>
    <property type="molecule type" value="Genomic_DNA"/>
</dbReference>
<evidence type="ECO:0000256" key="4">
    <source>
        <dbReference type="ARBA" id="ARBA00022692"/>
    </source>
</evidence>
<evidence type="ECO:0000256" key="7">
    <source>
        <dbReference type="SAM" id="Phobius"/>
    </source>
</evidence>
<dbReference type="NCBIfam" id="TIGR01297">
    <property type="entry name" value="CDF"/>
    <property type="match status" value="1"/>
</dbReference>
<evidence type="ECO:0000259" key="8">
    <source>
        <dbReference type="Pfam" id="PF01545"/>
    </source>
</evidence>
<comment type="similarity">
    <text evidence="2">Belongs to the cation diffusion facilitator (CDF) transporter (TC 2.A.4) family.</text>
</comment>
<evidence type="ECO:0000313" key="13">
    <source>
        <dbReference type="Proteomes" id="UP001419084"/>
    </source>
</evidence>
<accession>A0A3E2N5T0</accession>
<gene>
    <name evidence="11" type="ORF">DS742_24175</name>
    <name evidence="10" type="ORF">LAD12857_39000</name>
</gene>
<evidence type="ECO:0000313" key="10">
    <source>
        <dbReference type="EMBL" id="GLB31977.1"/>
    </source>
</evidence>
<dbReference type="AlphaFoldDB" id="A0A3E2N5T0"/>
<dbReference type="RefSeq" id="WP_117419507.1">
    <property type="nucleotide sequence ID" value="NZ_BRPJ01000083.1"/>
</dbReference>
<dbReference type="Proteomes" id="UP000260680">
    <property type="component" value="Unassembled WGS sequence"/>
</dbReference>
<dbReference type="InterPro" id="IPR027469">
    <property type="entry name" value="Cation_efflux_TMD_sf"/>
</dbReference>
<feature type="domain" description="Cation efflux protein transmembrane" evidence="8">
    <location>
        <begin position="31"/>
        <end position="222"/>
    </location>
</feature>
<dbReference type="Pfam" id="PF16916">
    <property type="entry name" value="ZT_dimer"/>
    <property type="match status" value="1"/>
</dbReference>
<comment type="subcellular location">
    <subcellularLocation>
        <location evidence="1">Membrane</location>
        <topology evidence="1">Multi-pass membrane protein</topology>
    </subcellularLocation>
</comment>
<dbReference type="Gene3D" id="1.20.1510.10">
    <property type="entry name" value="Cation efflux protein transmembrane domain"/>
    <property type="match status" value="1"/>
</dbReference>
<feature type="transmembrane region" description="Helical" evidence="7">
    <location>
        <begin position="25"/>
        <end position="47"/>
    </location>
</feature>
<dbReference type="InterPro" id="IPR050291">
    <property type="entry name" value="CDF_Transporter"/>
</dbReference>
<name>A0A3E2N5T0_9FIRM</name>
<reference evidence="11 12" key="1">
    <citation type="submission" date="2018-07" db="EMBL/GenBank/DDBJ databases">
        <title>New species, Clostridium PI-S10-A1B.</title>
        <authorList>
            <person name="Krishna G."/>
            <person name="Summeta K."/>
            <person name="Shikha S."/>
            <person name="Prabhu P.B."/>
            <person name="Suresh K."/>
        </authorList>
    </citation>
    <scope>NUCLEOTIDE SEQUENCE [LARGE SCALE GENOMIC DNA]</scope>
    <source>
        <strain evidence="11 12">PI-S10-A1B</strain>
    </source>
</reference>
<dbReference type="Pfam" id="PF01545">
    <property type="entry name" value="Cation_efflux"/>
    <property type="match status" value="1"/>
</dbReference>
<dbReference type="InterPro" id="IPR036837">
    <property type="entry name" value="Cation_efflux_CTD_sf"/>
</dbReference>
<organism evidence="11 12">
    <name type="scientific">Lacrimispora amygdalina</name>
    <dbReference type="NCBI Taxonomy" id="253257"/>
    <lineage>
        <taxon>Bacteria</taxon>
        <taxon>Bacillati</taxon>
        <taxon>Bacillota</taxon>
        <taxon>Clostridia</taxon>
        <taxon>Lachnospirales</taxon>
        <taxon>Lachnospiraceae</taxon>
        <taxon>Lacrimispora</taxon>
    </lineage>
</organism>
<feature type="domain" description="Cation efflux protein cytoplasmic" evidence="9">
    <location>
        <begin position="228"/>
        <end position="303"/>
    </location>
</feature>
<feature type="transmembrane region" description="Helical" evidence="7">
    <location>
        <begin position="97"/>
        <end position="115"/>
    </location>
</feature>
<feature type="transmembrane region" description="Helical" evidence="7">
    <location>
        <begin position="130"/>
        <end position="151"/>
    </location>
</feature>
<protein>
    <submittedName>
        <fullName evidence="10">Cation diffusion facilitator transporter</fullName>
    </submittedName>
    <submittedName>
        <fullName evidence="11">Cation transporter</fullName>
    </submittedName>
</protein>
<evidence type="ECO:0000256" key="1">
    <source>
        <dbReference type="ARBA" id="ARBA00004141"/>
    </source>
</evidence>
<dbReference type="GO" id="GO:0008324">
    <property type="term" value="F:monoatomic cation transmembrane transporter activity"/>
    <property type="evidence" value="ECO:0007669"/>
    <property type="project" value="InterPro"/>
</dbReference>
<evidence type="ECO:0000313" key="11">
    <source>
        <dbReference type="EMBL" id="RFZ76357.1"/>
    </source>
</evidence>
<evidence type="ECO:0000256" key="3">
    <source>
        <dbReference type="ARBA" id="ARBA00022448"/>
    </source>
</evidence>
<dbReference type="EMBL" id="BRPJ01000083">
    <property type="protein sequence ID" value="GLB31977.1"/>
    <property type="molecule type" value="Genomic_DNA"/>
</dbReference>
<dbReference type="Proteomes" id="UP001419084">
    <property type="component" value="Unassembled WGS sequence"/>
</dbReference>
<dbReference type="Gene3D" id="3.30.70.1350">
    <property type="entry name" value="Cation efflux protein, cytoplasmic domain"/>
    <property type="match status" value="1"/>
</dbReference>
<dbReference type="PANTHER" id="PTHR43840">
    <property type="entry name" value="MITOCHONDRIAL METAL TRANSPORTER 1-RELATED"/>
    <property type="match status" value="1"/>
</dbReference>
<dbReference type="SUPFAM" id="SSF160240">
    <property type="entry name" value="Cation efflux protein cytoplasmic domain-like"/>
    <property type="match status" value="1"/>
</dbReference>
<dbReference type="FunFam" id="1.20.1510.10:FF:000006">
    <property type="entry name" value="Divalent cation efflux transporter"/>
    <property type="match status" value="1"/>
</dbReference>